<dbReference type="PANTHER" id="PTHR12526">
    <property type="entry name" value="GLYCOSYLTRANSFERASE"/>
    <property type="match status" value="1"/>
</dbReference>
<keyword evidence="3" id="KW-1185">Reference proteome</keyword>
<dbReference type="KEGG" id="scyp:JYB88_11640"/>
<dbReference type="PANTHER" id="PTHR12526:SF638">
    <property type="entry name" value="SPORE COAT PROTEIN SA"/>
    <property type="match status" value="1"/>
</dbReference>
<evidence type="ECO:0000313" key="3">
    <source>
        <dbReference type="Proteomes" id="UP000663281"/>
    </source>
</evidence>
<dbReference type="Pfam" id="PF13692">
    <property type="entry name" value="Glyco_trans_1_4"/>
    <property type="match status" value="1"/>
</dbReference>
<evidence type="ECO:0000313" key="2">
    <source>
        <dbReference type="EMBL" id="QSX28910.1"/>
    </source>
</evidence>
<feature type="domain" description="Glycosyltransferase subfamily 4-like N-terminal" evidence="1">
    <location>
        <begin position="13"/>
        <end position="173"/>
    </location>
</feature>
<protein>
    <submittedName>
        <fullName evidence="2">Glycosyltransferase family 4 protein</fullName>
    </submittedName>
</protein>
<proteinExistence type="predicted"/>
<dbReference type="Pfam" id="PF13439">
    <property type="entry name" value="Glyco_transf_4"/>
    <property type="match status" value="1"/>
</dbReference>
<name>A0A974XIA1_9GAMM</name>
<evidence type="ECO:0000259" key="1">
    <source>
        <dbReference type="Pfam" id="PF13439"/>
    </source>
</evidence>
<dbReference type="RefSeq" id="WP_207324228.1">
    <property type="nucleotide sequence ID" value="NZ_CP071504.1"/>
</dbReference>
<dbReference type="Gene3D" id="3.40.50.2000">
    <property type="entry name" value="Glycogen Phosphorylase B"/>
    <property type="match status" value="2"/>
</dbReference>
<dbReference type="SUPFAM" id="SSF53756">
    <property type="entry name" value="UDP-Glycosyltransferase/glycogen phosphorylase"/>
    <property type="match status" value="1"/>
</dbReference>
<dbReference type="AlphaFoldDB" id="A0A974XIA1"/>
<accession>A0A974XIA1</accession>
<dbReference type="Proteomes" id="UP000663281">
    <property type="component" value="Chromosome"/>
</dbReference>
<sequence length="373" mass="41040">MKSILIVAPSDIYGGGEVYIKNFVHYLKEQTTVKVIVGVCHQRLRDELKDVADVTFTVKPSVSLPNKLINTQIINYYSLRYGVDVVFLNGLPESALFAFLLVDRNVVCIGHSNEQHLKVLPARNGINASVLKLLFRLSFKKLKLFIAINKVAEANVQAFIPLYRRIRVIYNGVPAINPQYVNEQNAVPLFTAPFVVGRICRLTADKNVELAIDSVRQTGSDIPLIIAGEGPHQAALVAYCGSSSANIHFMGHCNAADFFSQIDVMLLTTPSTGNADATPLVILEAMSAGVPVIATRVGGVPELISHMHTGLLCDDDPFEFAKAINLLKQDRHLLQSISSNAKLEYQRRFSPSVTFAETTLMIKRYCGLGVQND</sequence>
<reference evidence="2 3" key="1">
    <citation type="submission" date="2021-03" db="EMBL/GenBank/DDBJ databases">
        <title>Novel species identification of genus Shewanella.</title>
        <authorList>
            <person name="Liu G."/>
            <person name="Zhang Q."/>
        </authorList>
    </citation>
    <scope>NUCLEOTIDE SEQUENCE [LARGE SCALE GENOMIC DNA]</scope>
    <source>
        <strain evidence="2 3">FJAT-53726</strain>
    </source>
</reference>
<gene>
    <name evidence="2" type="ORF">JYB88_11640</name>
</gene>
<dbReference type="GO" id="GO:0016757">
    <property type="term" value="F:glycosyltransferase activity"/>
    <property type="evidence" value="ECO:0007669"/>
    <property type="project" value="TreeGrafter"/>
</dbReference>
<dbReference type="CDD" id="cd03801">
    <property type="entry name" value="GT4_PimA-like"/>
    <property type="match status" value="1"/>
</dbReference>
<dbReference type="EMBL" id="CP071504">
    <property type="protein sequence ID" value="QSX28910.1"/>
    <property type="molecule type" value="Genomic_DNA"/>
</dbReference>
<dbReference type="InterPro" id="IPR028098">
    <property type="entry name" value="Glyco_trans_4-like_N"/>
</dbReference>
<organism evidence="2 3">
    <name type="scientific">Shewanella cyperi</name>
    <dbReference type="NCBI Taxonomy" id="2814292"/>
    <lineage>
        <taxon>Bacteria</taxon>
        <taxon>Pseudomonadati</taxon>
        <taxon>Pseudomonadota</taxon>
        <taxon>Gammaproteobacteria</taxon>
        <taxon>Alteromonadales</taxon>
        <taxon>Shewanellaceae</taxon>
        <taxon>Shewanella</taxon>
    </lineage>
</organism>